<name>A0A919H3A7_9ACTN</name>
<dbReference type="Proteomes" id="UP000600026">
    <property type="component" value="Unassembled WGS sequence"/>
</dbReference>
<gene>
    <name evidence="1" type="ORF">Sxan_56760</name>
</gene>
<dbReference type="EMBL" id="BNEE01000006">
    <property type="protein sequence ID" value="GHI88312.1"/>
    <property type="molecule type" value="Genomic_DNA"/>
</dbReference>
<dbReference type="AlphaFoldDB" id="A0A919H3A7"/>
<evidence type="ECO:0000313" key="2">
    <source>
        <dbReference type="Proteomes" id="UP000600026"/>
    </source>
</evidence>
<protein>
    <submittedName>
        <fullName evidence="1">Uncharacterized protein</fullName>
    </submittedName>
</protein>
<dbReference type="RefSeq" id="WP_031145280.1">
    <property type="nucleotide sequence ID" value="NZ_BNEE01000006.1"/>
</dbReference>
<sequence>MKLSPRTAPTEPDNLLIRFHNQVGAAIDVTGTISRATWSCHGCGETHSDYSLRVTREDVSEHAALCRAAYHRLR</sequence>
<proteinExistence type="predicted"/>
<accession>A0A919H3A7</accession>
<reference evidence="1" key="1">
    <citation type="submission" date="2020-09" db="EMBL/GenBank/DDBJ databases">
        <title>Whole genome shotgun sequence of Streptomyces xanthophaeus NBRC 12829.</title>
        <authorList>
            <person name="Komaki H."/>
            <person name="Tamura T."/>
        </authorList>
    </citation>
    <scope>NUCLEOTIDE SEQUENCE</scope>
    <source>
        <strain evidence="1">NBRC 12829</strain>
    </source>
</reference>
<keyword evidence="2" id="KW-1185">Reference proteome</keyword>
<dbReference type="OrthoDB" id="3855268at2"/>
<organism evidence="1 2">
    <name type="scientific">Streptomyces xanthophaeus</name>
    <dbReference type="NCBI Taxonomy" id="67385"/>
    <lineage>
        <taxon>Bacteria</taxon>
        <taxon>Bacillati</taxon>
        <taxon>Actinomycetota</taxon>
        <taxon>Actinomycetes</taxon>
        <taxon>Kitasatosporales</taxon>
        <taxon>Streptomycetaceae</taxon>
        <taxon>Streptomyces</taxon>
    </lineage>
</organism>
<comment type="caution">
    <text evidence="1">The sequence shown here is derived from an EMBL/GenBank/DDBJ whole genome shotgun (WGS) entry which is preliminary data.</text>
</comment>
<evidence type="ECO:0000313" key="1">
    <source>
        <dbReference type="EMBL" id="GHI88312.1"/>
    </source>
</evidence>